<dbReference type="Pfam" id="PF13618">
    <property type="entry name" value="Gluconate_2-dh3"/>
    <property type="match status" value="1"/>
</dbReference>
<dbReference type="RefSeq" id="WP_252952260.1">
    <property type="nucleotide sequence ID" value="NZ_JAFIRR010000030.1"/>
</dbReference>
<sequence>MPDAPTSRRLLLSATALIALGGPAAARSIRGALPWSPNEAYPPPRVTAGGWLYFTAEEAASIEAIANRLIPADALGPGGGEAGCAIYLDRQLAGPYGSSSWLYMQGPFARGTPEQGLQDERPPAALYRQSLSAINAHCRARFGGRAFPALSPEEQDALLHAIDEGRSGIAGLEDKPFFEMLLQNVMEGFFADPIYGGNRDMAGWKLLGFPGTRYDYREMLDRPNQPYRDPPVPLSGLRAASWQVAR</sequence>
<organism evidence="1 2">
    <name type="scientific">Siccirubricoccus soli</name>
    <dbReference type="NCBI Taxonomy" id="2899147"/>
    <lineage>
        <taxon>Bacteria</taxon>
        <taxon>Pseudomonadati</taxon>
        <taxon>Pseudomonadota</taxon>
        <taxon>Alphaproteobacteria</taxon>
        <taxon>Acetobacterales</taxon>
        <taxon>Roseomonadaceae</taxon>
        <taxon>Siccirubricoccus</taxon>
    </lineage>
</organism>
<gene>
    <name evidence="1" type="ORF">JYK14_05650</name>
</gene>
<name>A0ABT1D1A4_9PROT</name>
<dbReference type="InterPro" id="IPR027056">
    <property type="entry name" value="Gluconate_2DH_su3"/>
</dbReference>
<reference evidence="1 2" key="1">
    <citation type="submission" date="2021-12" db="EMBL/GenBank/DDBJ databases">
        <title>Siccirubricoccus leaddurans sp. nov., a high concentration Zn2+ tolerance bacterium.</title>
        <authorList>
            <person name="Cao Y."/>
        </authorList>
    </citation>
    <scope>NUCLEOTIDE SEQUENCE [LARGE SCALE GENOMIC DNA]</scope>
    <source>
        <strain evidence="1 2">KC 17139</strain>
    </source>
</reference>
<accession>A0ABT1D1A4</accession>
<proteinExistence type="predicted"/>
<dbReference type="EMBL" id="JAFIRR010000030">
    <property type="protein sequence ID" value="MCO6415662.1"/>
    <property type="molecule type" value="Genomic_DNA"/>
</dbReference>
<dbReference type="Proteomes" id="UP001523392">
    <property type="component" value="Unassembled WGS sequence"/>
</dbReference>
<protein>
    <submittedName>
        <fullName evidence="1">Gluconate 2-dehydrogenase subunit 3 family protein</fullName>
    </submittedName>
</protein>
<evidence type="ECO:0000313" key="1">
    <source>
        <dbReference type="EMBL" id="MCO6415662.1"/>
    </source>
</evidence>
<keyword evidence="2" id="KW-1185">Reference proteome</keyword>
<comment type="caution">
    <text evidence="1">The sequence shown here is derived from an EMBL/GenBank/DDBJ whole genome shotgun (WGS) entry which is preliminary data.</text>
</comment>
<evidence type="ECO:0000313" key="2">
    <source>
        <dbReference type="Proteomes" id="UP001523392"/>
    </source>
</evidence>